<sequence length="157" mass="18178">APNDEMKKWKKQAEMYGCGYGSSGSGRKVRKVYLKAYMNFISPIQNKLIAAGKEGLTIKERLNLIGEMKITVNENWRNDPEESKKTIDSLEELEKRLLSFPTENIKVLLKWYVEAQKTPKELNNIFIVAFEEHLSTPPETHKIIDVLEKQIELLKKI</sequence>
<accession>X0WGW3</accession>
<proteinExistence type="predicted"/>
<evidence type="ECO:0000313" key="1">
    <source>
        <dbReference type="EMBL" id="GAG11931.1"/>
    </source>
</evidence>
<dbReference type="AlphaFoldDB" id="X0WGW3"/>
<feature type="non-terminal residue" evidence="1">
    <location>
        <position position="1"/>
    </location>
</feature>
<gene>
    <name evidence="1" type="ORF">S01H1_41196</name>
</gene>
<name>X0WGW3_9ZZZZ</name>
<reference evidence="1" key="1">
    <citation type="journal article" date="2014" name="Front. Microbiol.">
        <title>High frequency of phylogenetically diverse reductive dehalogenase-homologous genes in deep subseafloor sedimentary metagenomes.</title>
        <authorList>
            <person name="Kawai M."/>
            <person name="Futagami T."/>
            <person name="Toyoda A."/>
            <person name="Takaki Y."/>
            <person name="Nishi S."/>
            <person name="Hori S."/>
            <person name="Arai W."/>
            <person name="Tsubouchi T."/>
            <person name="Morono Y."/>
            <person name="Uchiyama I."/>
            <person name="Ito T."/>
            <person name="Fujiyama A."/>
            <person name="Inagaki F."/>
            <person name="Takami H."/>
        </authorList>
    </citation>
    <scope>NUCLEOTIDE SEQUENCE</scope>
    <source>
        <strain evidence="1">Expedition CK06-06</strain>
    </source>
</reference>
<comment type="caution">
    <text evidence="1">The sequence shown here is derived from an EMBL/GenBank/DDBJ whole genome shotgun (WGS) entry which is preliminary data.</text>
</comment>
<organism evidence="1">
    <name type="scientific">marine sediment metagenome</name>
    <dbReference type="NCBI Taxonomy" id="412755"/>
    <lineage>
        <taxon>unclassified sequences</taxon>
        <taxon>metagenomes</taxon>
        <taxon>ecological metagenomes</taxon>
    </lineage>
</organism>
<dbReference type="EMBL" id="BARS01026118">
    <property type="protein sequence ID" value="GAG11931.1"/>
    <property type="molecule type" value="Genomic_DNA"/>
</dbReference>
<protein>
    <submittedName>
        <fullName evidence="1">Uncharacterized protein</fullName>
    </submittedName>
</protein>